<dbReference type="AlphaFoldDB" id="A0A819LTD4"/>
<gene>
    <name evidence="2" type="ORF">OXD698_LOCUS27593</name>
</gene>
<feature type="region of interest" description="Disordered" evidence="1">
    <location>
        <begin position="40"/>
        <end position="61"/>
    </location>
</feature>
<comment type="caution">
    <text evidence="2">The sequence shown here is derived from an EMBL/GenBank/DDBJ whole genome shotgun (WGS) entry which is preliminary data.</text>
</comment>
<feature type="region of interest" description="Disordered" evidence="1">
    <location>
        <begin position="159"/>
        <end position="192"/>
    </location>
</feature>
<proteinExistence type="predicted"/>
<accession>A0A819LTD4</accession>
<sequence length="192" mass="22087">MSSQGESFSQRTAFHTAGSRKPIEVNQQSLARVAQILGAVAKEEDDTKPSEYENEFDGDEVDDDLVFSTVPQRSLNPTTTQIHFDEIDDDEMRRFAESFEQEQQDVKMDDNNQLNDNEDDIDDDADQLCEDYALKMQTPTKSVHIENKKRKEPCIEDLDALLNDDDSDSNENNEKNQMEQQQQMSPVFKKKL</sequence>
<protein>
    <submittedName>
        <fullName evidence="2">Uncharacterized protein</fullName>
    </submittedName>
</protein>
<feature type="compositionally biased region" description="Polar residues" evidence="1">
    <location>
        <begin position="1"/>
        <end position="13"/>
    </location>
</feature>
<feature type="compositionally biased region" description="Acidic residues" evidence="1">
    <location>
        <begin position="159"/>
        <end position="171"/>
    </location>
</feature>
<dbReference type="Proteomes" id="UP000663844">
    <property type="component" value="Unassembled WGS sequence"/>
</dbReference>
<feature type="compositionally biased region" description="Acidic residues" evidence="1">
    <location>
        <begin position="52"/>
        <end position="61"/>
    </location>
</feature>
<feature type="region of interest" description="Disordered" evidence="1">
    <location>
        <begin position="100"/>
        <end position="126"/>
    </location>
</feature>
<evidence type="ECO:0000313" key="3">
    <source>
        <dbReference type="Proteomes" id="UP000663844"/>
    </source>
</evidence>
<reference evidence="2" key="1">
    <citation type="submission" date="2021-02" db="EMBL/GenBank/DDBJ databases">
        <authorList>
            <person name="Nowell W R."/>
        </authorList>
    </citation>
    <scope>NUCLEOTIDE SEQUENCE</scope>
</reference>
<evidence type="ECO:0000256" key="1">
    <source>
        <dbReference type="SAM" id="MobiDB-lite"/>
    </source>
</evidence>
<feature type="compositionally biased region" description="Basic and acidic residues" evidence="1">
    <location>
        <begin position="41"/>
        <end position="51"/>
    </location>
</feature>
<dbReference type="EMBL" id="CAJOAZ010002872">
    <property type="protein sequence ID" value="CAF3966928.1"/>
    <property type="molecule type" value="Genomic_DNA"/>
</dbReference>
<feature type="region of interest" description="Disordered" evidence="1">
    <location>
        <begin position="1"/>
        <end position="25"/>
    </location>
</feature>
<name>A0A819LTD4_9BILA</name>
<evidence type="ECO:0000313" key="2">
    <source>
        <dbReference type="EMBL" id="CAF3966928.1"/>
    </source>
</evidence>
<organism evidence="2 3">
    <name type="scientific">Adineta steineri</name>
    <dbReference type="NCBI Taxonomy" id="433720"/>
    <lineage>
        <taxon>Eukaryota</taxon>
        <taxon>Metazoa</taxon>
        <taxon>Spiralia</taxon>
        <taxon>Gnathifera</taxon>
        <taxon>Rotifera</taxon>
        <taxon>Eurotatoria</taxon>
        <taxon>Bdelloidea</taxon>
        <taxon>Adinetida</taxon>
        <taxon>Adinetidae</taxon>
        <taxon>Adineta</taxon>
    </lineage>
</organism>
<feature type="compositionally biased region" description="Acidic residues" evidence="1">
    <location>
        <begin position="116"/>
        <end position="126"/>
    </location>
</feature>